<dbReference type="Gene3D" id="2.30.30.60">
    <property type="match status" value="1"/>
</dbReference>
<evidence type="ECO:0000256" key="4">
    <source>
        <dbReference type="ARBA" id="ARBA00023136"/>
    </source>
</evidence>
<sequence>MQVLSLLQDNYQWALSVLILLLYPKLVFLSLRVLDKTVGQREDSDRLQRVKWLLKTSLFVMILLGIMMIWGIELRGLLVIGSSLFALIGVALFASWSLLSNITSFLVLFIQNHCRIGSWVKIIDGGNFIEGRLVDMTLFNVVLETLDGNRVLYPNNLFIVRPVVVLAKAPEKSAKKTQKKQLPKLAHRSID</sequence>
<evidence type="ECO:0000259" key="6">
    <source>
        <dbReference type="Pfam" id="PF00924"/>
    </source>
</evidence>
<dbReference type="InterPro" id="IPR010920">
    <property type="entry name" value="LSM_dom_sf"/>
</dbReference>
<accession>A0AAU6ST26</accession>
<feature type="transmembrane region" description="Helical" evidence="5">
    <location>
        <begin position="84"/>
        <end position="110"/>
    </location>
</feature>
<dbReference type="EMBL" id="CP095339">
    <property type="protein sequence ID" value="XAG23121.1"/>
    <property type="molecule type" value="Genomic_DNA"/>
</dbReference>
<feature type="transmembrane region" description="Helical" evidence="5">
    <location>
        <begin position="52"/>
        <end position="72"/>
    </location>
</feature>
<dbReference type="GO" id="GO:0008381">
    <property type="term" value="F:mechanosensitive monoatomic ion channel activity"/>
    <property type="evidence" value="ECO:0007669"/>
    <property type="project" value="InterPro"/>
</dbReference>
<name>A0AAU6ST26_UNCXX</name>
<dbReference type="SUPFAM" id="SSF50182">
    <property type="entry name" value="Sm-like ribonucleoproteins"/>
    <property type="match status" value="1"/>
</dbReference>
<evidence type="ECO:0000256" key="1">
    <source>
        <dbReference type="ARBA" id="ARBA00004370"/>
    </source>
</evidence>
<feature type="transmembrane region" description="Helical" evidence="5">
    <location>
        <begin position="12"/>
        <end position="31"/>
    </location>
</feature>
<dbReference type="Pfam" id="PF00924">
    <property type="entry name" value="MS_channel_2nd"/>
    <property type="match status" value="1"/>
</dbReference>
<dbReference type="PANTHER" id="PTHR30221">
    <property type="entry name" value="SMALL-CONDUCTANCE MECHANOSENSITIVE CHANNEL"/>
    <property type="match status" value="1"/>
</dbReference>
<keyword evidence="3 5" id="KW-1133">Transmembrane helix</keyword>
<keyword evidence="2 5" id="KW-0812">Transmembrane</keyword>
<dbReference type="PANTHER" id="PTHR30221:SF8">
    <property type="entry name" value="SMALL-CONDUCTANCE MECHANOSENSITIVE CHANNEL"/>
    <property type="match status" value="1"/>
</dbReference>
<evidence type="ECO:0000256" key="2">
    <source>
        <dbReference type="ARBA" id="ARBA00022692"/>
    </source>
</evidence>
<protein>
    <submittedName>
        <fullName evidence="7">Mechanosensitive ion channel family protein</fullName>
    </submittedName>
</protein>
<dbReference type="InterPro" id="IPR023408">
    <property type="entry name" value="MscS_beta-dom_sf"/>
</dbReference>
<reference evidence="7" key="1">
    <citation type="submission" date="2022-03" db="EMBL/GenBank/DDBJ databases">
        <title>Sea Food Isolates.</title>
        <authorList>
            <person name="Li c."/>
        </authorList>
    </citation>
    <scope>NUCLEOTIDE SEQUENCE</scope>
    <source>
        <strain evidence="7">19PA01SH03</strain>
    </source>
</reference>
<evidence type="ECO:0000313" key="7">
    <source>
        <dbReference type="EMBL" id="XAG23121.1"/>
    </source>
</evidence>
<comment type="subcellular location">
    <subcellularLocation>
        <location evidence="1">Membrane</location>
    </subcellularLocation>
</comment>
<feature type="domain" description="Mechanosensitive ion channel MscS" evidence="6">
    <location>
        <begin position="98"/>
        <end position="159"/>
    </location>
</feature>
<organism evidence="7">
    <name type="scientific">bacterium 19PA01SH03</name>
    <dbReference type="NCBI Taxonomy" id="2920705"/>
    <lineage>
        <taxon>Bacteria</taxon>
    </lineage>
</organism>
<evidence type="ECO:0000256" key="3">
    <source>
        <dbReference type="ARBA" id="ARBA00022989"/>
    </source>
</evidence>
<gene>
    <name evidence="7" type="ORF">MRN70_14295</name>
</gene>
<keyword evidence="4 5" id="KW-0472">Membrane</keyword>
<dbReference type="AlphaFoldDB" id="A0AAU6ST26"/>
<dbReference type="GO" id="GO:0016020">
    <property type="term" value="C:membrane"/>
    <property type="evidence" value="ECO:0007669"/>
    <property type="project" value="UniProtKB-SubCell"/>
</dbReference>
<dbReference type="InterPro" id="IPR006685">
    <property type="entry name" value="MscS_channel_2nd"/>
</dbReference>
<dbReference type="InterPro" id="IPR045275">
    <property type="entry name" value="MscS_archaea/bacteria_type"/>
</dbReference>
<proteinExistence type="predicted"/>
<evidence type="ECO:0000256" key="5">
    <source>
        <dbReference type="SAM" id="Phobius"/>
    </source>
</evidence>